<dbReference type="OrthoDB" id="5189031at2"/>
<proteinExistence type="predicted"/>
<keyword evidence="1" id="KW-0812">Transmembrane</keyword>
<dbReference type="PANTHER" id="PTHR33802:SF1">
    <property type="entry name" value="XK-RELATED PROTEIN"/>
    <property type="match status" value="1"/>
</dbReference>
<comment type="caution">
    <text evidence="2">The sequence shown here is derived from an EMBL/GenBank/DDBJ whole genome shotgun (WGS) entry which is preliminary data.</text>
</comment>
<keyword evidence="3" id="KW-1185">Reference proteome</keyword>
<dbReference type="InterPro" id="IPR038330">
    <property type="entry name" value="TspO/MBR-related_sf"/>
</dbReference>
<feature type="transmembrane region" description="Helical" evidence="1">
    <location>
        <begin position="168"/>
        <end position="189"/>
    </location>
</feature>
<feature type="transmembrane region" description="Helical" evidence="1">
    <location>
        <begin position="135"/>
        <end position="156"/>
    </location>
</feature>
<feature type="transmembrane region" description="Helical" evidence="1">
    <location>
        <begin position="45"/>
        <end position="66"/>
    </location>
</feature>
<dbReference type="RefSeq" id="WP_145287585.1">
    <property type="nucleotide sequence ID" value="NZ_VMSJ01000002.1"/>
</dbReference>
<dbReference type="Proteomes" id="UP000315103">
    <property type="component" value="Unassembled WGS sequence"/>
</dbReference>
<reference evidence="2 3" key="1">
    <citation type="submission" date="2019-07" db="EMBL/GenBank/DDBJ databases">
        <title>Salinicoccus cyprini sp. nov., isolated from gastro-intestinal tract of mirror carp, Cyprinus carpio var. specularis, collected from Gobind Sagar Reservoir, Himachal Pradesh, India.</title>
        <authorList>
            <person name="Talwar C."/>
            <person name="Singh A.K."/>
            <person name="Lal R."/>
            <person name="Negi R.K."/>
        </authorList>
    </citation>
    <scope>NUCLEOTIDE SEQUENCE [LARGE SCALE GENOMIC DNA]</scope>
    <source>
        <strain evidence="2 3">CT19</strain>
    </source>
</reference>
<dbReference type="PANTHER" id="PTHR33802">
    <property type="entry name" value="SI:CH211-161H7.5-RELATED"/>
    <property type="match status" value="1"/>
</dbReference>
<evidence type="ECO:0000313" key="3">
    <source>
        <dbReference type="Proteomes" id="UP000315103"/>
    </source>
</evidence>
<evidence type="ECO:0000313" key="2">
    <source>
        <dbReference type="EMBL" id="TVT28079.1"/>
    </source>
</evidence>
<feature type="transmembrane region" description="Helical" evidence="1">
    <location>
        <begin position="7"/>
        <end position="25"/>
    </location>
</feature>
<keyword evidence="1" id="KW-1133">Transmembrane helix</keyword>
<dbReference type="AlphaFoldDB" id="A0A558AUZ8"/>
<sequence length="241" mass="27507">MAEQKKWAIGYLVAFAIMIFLNYWSATNVGFVANNNQSIIQPAGFAFSIWGVIYVLLFIWIIKIFFSRTWEDSMAYRLKFWPIINFLLNGAWILVFTQQWLIASTIVIAALLYTLAEMYSTMTETGYHWFDRLPFSIYFAWVTVATIVNIFTVTVSNNVETILGLDELAWTVIILIVATLIGLAIAFFFKDWLYPLVIIWPYYGIYAESGSEYTSVSITLLIGSIALLLAAIVVGFKNLRS</sequence>
<evidence type="ECO:0000256" key="1">
    <source>
        <dbReference type="SAM" id="Phobius"/>
    </source>
</evidence>
<keyword evidence="1" id="KW-0472">Membrane</keyword>
<accession>A0A558AUZ8</accession>
<feature type="transmembrane region" description="Helical" evidence="1">
    <location>
        <begin position="86"/>
        <end position="115"/>
    </location>
</feature>
<dbReference type="EMBL" id="VMSJ01000002">
    <property type="protein sequence ID" value="TVT28079.1"/>
    <property type="molecule type" value="Genomic_DNA"/>
</dbReference>
<feature type="transmembrane region" description="Helical" evidence="1">
    <location>
        <begin position="216"/>
        <end position="236"/>
    </location>
</feature>
<organism evidence="2 3">
    <name type="scientific">Salinicoccus cyprini</name>
    <dbReference type="NCBI Taxonomy" id="2493691"/>
    <lineage>
        <taxon>Bacteria</taxon>
        <taxon>Bacillati</taxon>
        <taxon>Bacillota</taxon>
        <taxon>Bacilli</taxon>
        <taxon>Bacillales</taxon>
        <taxon>Staphylococcaceae</taxon>
        <taxon>Salinicoccus</taxon>
    </lineage>
</organism>
<dbReference type="Gene3D" id="1.20.1260.100">
    <property type="entry name" value="TspO/MBR protein"/>
    <property type="match status" value="1"/>
</dbReference>
<protein>
    <submittedName>
        <fullName evidence="2">Tryptophan-rich sensory protein</fullName>
    </submittedName>
</protein>
<gene>
    <name evidence="2" type="ORF">FO441_06605</name>
</gene>
<name>A0A558AUZ8_9STAP</name>